<dbReference type="VEuPathDB" id="FungiDB:JI435_422860"/>
<sequence length="73" mass="8161">MQRSTKPKNAGKLWSCGSEAWPGNARREQYGGQSCSAGCRAVLLAVKLWCRTVRSYWCGVQDDLPLCEIVPTW</sequence>
<gene>
    <name evidence="1" type="ORF">JI435_422860</name>
</gene>
<accession>A0A7U2I9R2</accession>
<evidence type="ECO:0000313" key="2">
    <source>
        <dbReference type="Proteomes" id="UP000663193"/>
    </source>
</evidence>
<keyword evidence="2" id="KW-1185">Reference proteome</keyword>
<dbReference type="Proteomes" id="UP000663193">
    <property type="component" value="Chromosome 19"/>
</dbReference>
<protein>
    <submittedName>
        <fullName evidence="1">Uncharacterized protein</fullName>
    </submittedName>
</protein>
<dbReference type="EMBL" id="CP069041">
    <property type="protein sequence ID" value="QRD05868.1"/>
    <property type="molecule type" value="Genomic_DNA"/>
</dbReference>
<dbReference type="AlphaFoldDB" id="A0A7U2I9R2"/>
<reference evidence="2" key="1">
    <citation type="journal article" date="2021" name="BMC Genomics">
        <title>Chromosome-level genome assembly and manually-curated proteome of model necrotroph Parastagonospora nodorum Sn15 reveals a genome-wide trove of candidate effector homologs, and redundancy of virulence-related functions within an accessory chromosome.</title>
        <authorList>
            <person name="Bertazzoni S."/>
            <person name="Jones D.A.B."/>
            <person name="Phan H.T."/>
            <person name="Tan K.-C."/>
            <person name="Hane J.K."/>
        </authorList>
    </citation>
    <scope>NUCLEOTIDE SEQUENCE [LARGE SCALE GENOMIC DNA]</scope>
    <source>
        <strain evidence="2">SN15 / ATCC MYA-4574 / FGSC 10173)</strain>
    </source>
</reference>
<name>A0A7U2I9R2_PHANO</name>
<proteinExistence type="predicted"/>
<evidence type="ECO:0000313" key="1">
    <source>
        <dbReference type="EMBL" id="QRD05868.1"/>
    </source>
</evidence>
<organism evidence="1 2">
    <name type="scientific">Phaeosphaeria nodorum (strain SN15 / ATCC MYA-4574 / FGSC 10173)</name>
    <name type="common">Glume blotch fungus</name>
    <name type="synonym">Parastagonospora nodorum</name>
    <dbReference type="NCBI Taxonomy" id="321614"/>
    <lineage>
        <taxon>Eukaryota</taxon>
        <taxon>Fungi</taxon>
        <taxon>Dikarya</taxon>
        <taxon>Ascomycota</taxon>
        <taxon>Pezizomycotina</taxon>
        <taxon>Dothideomycetes</taxon>
        <taxon>Pleosporomycetidae</taxon>
        <taxon>Pleosporales</taxon>
        <taxon>Pleosporineae</taxon>
        <taxon>Phaeosphaeriaceae</taxon>
        <taxon>Parastagonospora</taxon>
    </lineage>
</organism>